<dbReference type="EMBL" id="OA882240">
    <property type="protein sequence ID" value="CAD7274093.1"/>
    <property type="molecule type" value="Genomic_DNA"/>
</dbReference>
<dbReference type="Proteomes" id="UP000678499">
    <property type="component" value="Unassembled WGS sequence"/>
</dbReference>
<keyword evidence="10" id="KW-1185">Reference proteome</keyword>
<feature type="repeat" description="WD" evidence="7">
    <location>
        <begin position="595"/>
        <end position="622"/>
    </location>
</feature>
<dbReference type="CDD" id="cd00200">
    <property type="entry name" value="WD40"/>
    <property type="match status" value="1"/>
</dbReference>
<comment type="subcellular location">
    <subcellularLocation>
        <location evidence="1">Membrane</location>
    </subcellularLocation>
</comment>
<proteinExistence type="predicted"/>
<evidence type="ECO:0000256" key="7">
    <source>
        <dbReference type="PROSITE-ProRule" id="PRU00221"/>
    </source>
</evidence>
<evidence type="ECO:0000256" key="4">
    <source>
        <dbReference type="ARBA" id="ARBA00022737"/>
    </source>
</evidence>
<feature type="repeat" description="WD" evidence="7">
    <location>
        <begin position="709"/>
        <end position="750"/>
    </location>
</feature>
<feature type="repeat" description="WD" evidence="7">
    <location>
        <begin position="793"/>
        <end position="834"/>
    </location>
</feature>
<keyword evidence="6" id="KW-0472">Membrane</keyword>
<dbReference type="Pfam" id="PF00400">
    <property type="entry name" value="WD40"/>
    <property type="match status" value="6"/>
</dbReference>
<dbReference type="InterPro" id="IPR051510">
    <property type="entry name" value="SKI8"/>
</dbReference>
<feature type="repeat" description="WD" evidence="7">
    <location>
        <begin position="751"/>
        <end position="792"/>
    </location>
</feature>
<dbReference type="PRINTS" id="PR00320">
    <property type="entry name" value="GPROTEINBRPT"/>
</dbReference>
<feature type="region of interest" description="Disordered" evidence="8">
    <location>
        <begin position="1"/>
        <end position="52"/>
    </location>
</feature>
<feature type="compositionally biased region" description="Polar residues" evidence="8">
    <location>
        <begin position="560"/>
        <end position="571"/>
    </location>
</feature>
<dbReference type="SUPFAM" id="SSF50978">
    <property type="entry name" value="WD40 repeat-like"/>
    <property type="match status" value="1"/>
</dbReference>
<dbReference type="PANTHER" id="PTHR44090">
    <property type="entry name" value="WD REPEAT-CONTAINING PROTEIN 61"/>
    <property type="match status" value="1"/>
</dbReference>
<dbReference type="InterPro" id="IPR015943">
    <property type="entry name" value="WD40/YVTN_repeat-like_dom_sf"/>
</dbReference>
<dbReference type="InterPro" id="IPR038599">
    <property type="entry name" value="LAP1C-like_C_sf"/>
</dbReference>
<evidence type="ECO:0000256" key="3">
    <source>
        <dbReference type="ARBA" id="ARBA00022692"/>
    </source>
</evidence>
<dbReference type="GO" id="GO:0016593">
    <property type="term" value="C:Cdc73/Paf1 complex"/>
    <property type="evidence" value="ECO:0007669"/>
    <property type="project" value="TreeGrafter"/>
</dbReference>
<evidence type="ECO:0000256" key="8">
    <source>
        <dbReference type="SAM" id="MobiDB-lite"/>
    </source>
</evidence>
<keyword evidence="5" id="KW-1133">Transmembrane helix</keyword>
<feature type="compositionally biased region" description="Pro residues" evidence="8">
    <location>
        <begin position="544"/>
        <end position="558"/>
    </location>
</feature>
<evidence type="ECO:0000256" key="6">
    <source>
        <dbReference type="ARBA" id="ARBA00023136"/>
    </source>
</evidence>
<dbReference type="Gene3D" id="3.40.50.12190">
    <property type="match status" value="1"/>
</dbReference>
<dbReference type="Gene3D" id="2.130.10.10">
    <property type="entry name" value="YVTN repeat-like/Quinoprotein amine dehydrogenase"/>
    <property type="match status" value="1"/>
</dbReference>
<dbReference type="EMBL" id="CAJPEX010000203">
    <property type="protein sequence ID" value="CAG0914245.1"/>
    <property type="molecule type" value="Genomic_DNA"/>
</dbReference>
<dbReference type="InterPro" id="IPR036322">
    <property type="entry name" value="WD40_repeat_dom_sf"/>
</dbReference>
<protein>
    <submittedName>
        <fullName evidence="9">Uncharacterized protein</fullName>
    </submittedName>
</protein>
<feature type="region of interest" description="Disordered" evidence="8">
    <location>
        <begin position="537"/>
        <end position="595"/>
    </location>
</feature>
<dbReference type="AlphaFoldDB" id="A0A7R9BF56"/>
<dbReference type="GO" id="GO:0016020">
    <property type="term" value="C:membrane"/>
    <property type="evidence" value="ECO:0007669"/>
    <property type="project" value="UniProtKB-SubCell"/>
</dbReference>
<reference evidence="9" key="1">
    <citation type="submission" date="2020-11" db="EMBL/GenBank/DDBJ databases">
        <authorList>
            <person name="Tran Van P."/>
        </authorList>
    </citation>
    <scope>NUCLEOTIDE SEQUENCE</scope>
</reference>
<dbReference type="SMART" id="SM00320">
    <property type="entry name" value="WD40"/>
    <property type="match status" value="7"/>
</dbReference>
<evidence type="ECO:0000313" key="10">
    <source>
        <dbReference type="Proteomes" id="UP000678499"/>
    </source>
</evidence>
<dbReference type="PROSITE" id="PS50082">
    <property type="entry name" value="WD_REPEATS_2"/>
    <property type="match status" value="6"/>
</dbReference>
<feature type="compositionally biased region" description="Basic and acidic residues" evidence="8">
    <location>
        <begin position="1"/>
        <end position="20"/>
    </location>
</feature>
<evidence type="ECO:0000256" key="1">
    <source>
        <dbReference type="ARBA" id="ARBA00004370"/>
    </source>
</evidence>
<keyword evidence="2 7" id="KW-0853">WD repeat</keyword>
<dbReference type="PROSITE" id="PS50294">
    <property type="entry name" value="WD_REPEATS_REGION"/>
    <property type="match status" value="4"/>
</dbReference>
<feature type="compositionally biased region" description="Basic and acidic residues" evidence="8">
    <location>
        <begin position="30"/>
        <end position="50"/>
    </location>
</feature>
<evidence type="ECO:0000256" key="5">
    <source>
        <dbReference type="ARBA" id="ARBA00022989"/>
    </source>
</evidence>
<dbReference type="InterPro" id="IPR001680">
    <property type="entry name" value="WD40_rpt"/>
</dbReference>
<evidence type="ECO:0000256" key="2">
    <source>
        <dbReference type="ARBA" id="ARBA00022574"/>
    </source>
</evidence>
<sequence>MAKPRKDKEAKGVRYARDNLEESESSCPDTSRESDQRSEEKDGEVGDRSSTKTGEICFRISNEASDLENYRASVSRYSRSGLENKATNKRKSGKIRNRIKMLAIYVLSLILHDVQLPSSYIMEEPNPKPMGRNAHATLVLNSLQERFPQQHSATWSVMNRTLWSYLLKDSDANARKLPWPILLVGENGAVAQCLGEEFARALSEVDSVNFGQNNVLDFGKGDEEAYERIRQQMVPRNFSKEASIVLVKNVDSARHPKLTNVIMALSDTTENPSDFRDTVAFFTSSLNVASTGSKRDLHLAQIIETLPQRWDNQRRENQAWERYAKEEARRALENAWDSAGMKADERLPREKIGPILSRIDQRVDSVNFGQNNVLDFGKGDEEAYERIRQQMVPRNFSKEASIVLVKNVDSARHPKLTNVIMALSDTTENPSDFRDTVAFFTSSLNVASTGSKRDLHLAQIIETLPQRWDNQRRENQAWERYAKEEARRALENAWDSAGMKADERLPREKIGPILSRIDQRDYGLVYLQENAHDDNIWTCSWGGPPDPADPPQDEPIPVPNESSRVGESSTEAGDGENPVDQSGGGTGDADVPPAPTCSFVVTGSLDDKVKIWDWEEEQLKLRHMFEGHYLGIVSVDVAPNRKLVASSSMDSFIRLWDPATGMLKKTIDASPMDSWTVAFSPDSKHLASGNIHGKIILYEVDTGKSVKCFETRGKFALSIAFSPDGKYIASGAIDGIINIFDVTTGKLVHTLEGHAMAIRALTFSKNSEFLITASEDGQMKIYDVQHAHLASTLSGHGSWVLGLDFAPDNLSFASSSADRTVKVWDMKERKCLHTFTKHTDQVWACRYNHDGTRIVSVSDDKSINVFSCATL</sequence>
<accession>A0A7R9BF56</accession>
<organism evidence="9">
    <name type="scientific">Notodromas monacha</name>
    <dbReference type="NCBI Taxonomy" id="399045"/>
    <lineage>
        <taxon>Eukaryota</taxon>
        <taxon>Metazoa</taxon>
        <taxon>Ecdysozoa</taxon>
        <taxon>Arthropoda</taxon>
        <taxon>Crustacea</taxon>
        <taxon>Oligostraca</taxon>
        <taxon>Ostracoda</taxon>
        <taxon>Podocopa</taxon>
        <taxon>Podocopida</taxon>
        <taxon>Cypridocopina</taxon>
        <taxon>Cypridoidea</taxon>
        <taxon>Cyprididae</taxon>
        <taxon>Notodromas</taxon>
    </lineage>
</organism>
<name>A0A7R9BF56_9CRUS</name>
<dbReference type="InterPro" id="IPR020472">
    <property type="entry name" value="WD40_PAC1"/>
</dbReference>
<dbReference type="OrthoDB" id="17410at2759"/>
<dbReference type="PANTHER" id="PTHR44090:SF1">
    <property type="entry name" value="SUPERKILLER COMPLEX PROTEIN 8"/>
    <property type="match status" value="1"/>
</dbReference>
<evidence type="ECO:0000313" key="9">
    <source>
        <dbReference type="EMBL" id="CAD7274093.1"/>
    </source>
</evidence>
<keyword evidence="4" id="KW-0677">Repeat</keyword>
<feature type="repeat" description="WD" evidence="7">
    <location>
        <begin position="625"/>
        <end position="666"/>
    </location>
</feature>
<keyword evidence="3" id="KW-0812">Transmembrane</keyword>
<feature type="repeat" description="WD" evidence="7">
    <location>
        <begin position="835"/>
        <end position="871"/>
    </location>
</feature>
<gene>
    <name evidence="9" type="ORF">NMOB1V02_LOCUS1948</name>
</gene>